<dbReference type="PANTHER" id="PTHR19384:SF17">
    <property type="entry name" value="NADPH--CYTOCHROME P450 REDUCTASE"/>
    <property type="match status" value="1"/>
</dbReference>
<keyword evidence="1" id="KW-0285">Flavoprotein</keyword>
<accession>A0ABV2ENS4</accession>
<dbReference type="InterPro" id="IPR008254">
    <property type="entry name" value="Flavodoxin/NO_synth"/>
</dbReference>
<dbReference type="InterPro" id="IPR005625">
    <property type="entry name" value="PepSY-ass_TM"/>
</dbReference>
<evidence type="ECO:0000256" key="2">
    <source>
        <dbReference type="ARBA" id="ARBA00022643"/>
    </source>
</evidence>
<dbReference type="InterPro" id="IPR029039">
    <property type="entry name" value="Flavoprotein-like_sf"/>
</dbReference>
<gene>
    <name evidence="7" type="ORF">ABID41_003848</name>
</gene>
<dbReference type="Gene3D" id="3.40.50.80">
    <property type="entry name" value="Nucleotide-binding domain of ferredoxin-NADP reductase (FNR) module"/>
    <property type="match status" value="1"/>
</dbReference>
<keyword evidence="7" id="KW-0560">Oxidoreductase</keyword>
<keyword evidence="8" id="KW-1185">Reference proteome</keyword>
<dbReference type="InterPro" id="IPR001709">
    <property type="entry name" value="Flavoprot_Pyr_Nucl_cyt_Rdtase"/>
</dbReference>
<feature type="transmembrane region" description="Helical" evidence="4">
    <location>
        <begin position="165"/>
        <end position="186"/>
    </location>
</feature>
<proteinExistence type="predicted"/>
<evidence type="ECO:0000256" key="4">
    <source>
        <dbReference type="SAM" id="Phobius"/>
    </source>
</evidence>
<dbReference type="GO" id="GO:0004783">
    <property type="term" value="F:sulfite reductase (NADPH) activity"/>
    <property type="evidence" value="ECO:0007669"/>
    <property type="project" value="UniProtKB-EC"/>
</dbReference>
<keyword evidence="4" id="KW-0472">Membrane</keyword>
<evidence type="ECO:0000313" key="7">
    <source>
        <dbReference type="EMBL" id="MET3528706.1"/>
    </source>
</evidence>
<dbReference type="Pfam" id="PF03929">
    <property type="entry name" value="PepSY_TM"/>
    <property type="match status" value="1"/>
</dbReference>
<evidence type="ECO:0000259" key="6">
    <source>
        <dbReference type="PROSITE" id="PS51384"/>
    </source>
</evidence>
<dbReference type="InterPro" id="IPR039261">
    <property type="entry name" value="FNR_nucleotide-bd"/>
</dbReference>
<reference evidence="7 8" key="1">
    <citation type="submission" date="2024-06" db="EMBL/GenBank/DDBJ databases">
        <title>Genomic Encyclopedia of Type Strains, Phase IV (KMG-IV): sequencing the most valuable type-strain genomes for metagenomic binning, comparative biology and taxonomic classification.</title>
        <authorList>
            <person name="Goeker M."/>
        </authorList>
    </citation>
    <scope>NUCLEOTIDE SEQUENCE [LARGE SCALE GENOMIC DNA]</scope>
    <source>
        <strain evidence="7 8">DSM 17809</strain>
    </source>
</reference>
<evidence type="ECO:0000313" key="8">
    <source>
        <dbReference type="Proteomes" id="UP001549110"/>
    </source>
</evidence>
<dbReference type="InterPro" id="IPR001433">
    <property type="entry name" value="OxRdtase_FAD/NAD-bd"/>
</dbReference>
<dbReference type="EMBL" id="JBEPLU010000005">
    <property type="protein sequence ID" value="MET3528706.1"/>
    <property type="molecule type" value="Genomic_DNA"/>
</dbReference>
<dbReference type="CDD" id="cd06201">
    <property type="entry name" value="SiR_like2"/>
    <property type="match status" value="1"/>
</dbReference>
<dbReference type="InterPro" id="IPR017938">
    <property type="entry name" value="Riboflavin_synthase-like_b-brl"/>
</dbReference>
<protein>
    <recommendedName>
        <fullName evidence="3">NADPH--hemoprotein reductase</fullName>
        <ecNumber evidence="3">1.6.2.4</ecNumber>
    </recommendedName>
</protein>
<dbReference type="SUPFAM" id="SSF52343">
    <property type="entry name" value="Ferredoxin reductase-like, C-terminal NADP-linked domain"/>
    <property type="match status" value="1"/>
</dbReference>
<name>A0ABV2ENS4_9CAUL</name>
<feature type="domain" description="FAD-binding FR-type" evidence="6">
    <location>
        <begin position="479"/>
        <end position="584"/>
    </location>
</feature>
<keyword evidence="4" id="KW-0812">Transmembrane</keyword>
<dbReference type="PANTHER" id="PTHR19384">
    <property type="entry name" value="NITRIC OXIDE SYNTHASE-RELATED"/>
    <property type="match status" value="1"/>
</dbReference>
<organism evidence="7 8">
    <name type="scientific">Phenylobacterium koreense</name>
    <dbReference type="NCBI Taxonomy" id="266125"/>
    <lineage>
        <taxon>Bacteria</taxon>
        <taxon>Pseudomonadati</taxon>
        <taxon>Pseudomonadota</taxon>
        <taxon>Alphaproteobacteria</taxon>
        <taxon>Caulobacterales</taxon>
        <taxon>Caulobacteraceae</taxon>
        <taxon>Phenylobacterium</taxon>
    </lineage>
</organism>
<dbReference type="Pfam" id="PF00258">
    <property type="entry name" value="Flavodoxin_1"/>
    <property type="match status" value="1"/>
</dbReference>
<evidence type="ECO:0000256" key="3">
    <source>
        <dbReference type="ARBA" id="ARBA00023797"/>
    </source>
</evidence>
<feature type="transmembrane region" description="Helical" evidence="4">
    <location>
        <begin position="120"/>
        <end position="144"/>
    </location>
</feature>
<dbReference type="Proteomes" id="UP001549110">
    <property type="component" value="Unassembled WGS sequence"/>
</dbReference>
<dbReference type="PRINTS" id="PR00371">
    <property type="entry name" value="FPNCR"/>
</dbReference>
<feature type="domain" description="Flavodoxin-like" evidence="5">
    <location>
        <begin position="332"/>
        <end position="463"/>
    </location>
</feature>
<dbReference type="InterPro" id="IPR017927">
    <property type="entry name" value="FAD-bd_FR_type"/>
</dbReference>
<keyword evidence="2" id="KW-0288">FMN</keyword>
<feature type="transmembrane region" description="Helical" evidence="4">
    <location>
        <begin position="286"/>
        <end position="312"/>
    </location>
</feature>
<comment type="caution">
    <text evidence="7">The sequence shown here is derived from an EMBL/GenBank/DDBJ whole genome shotgun (WGS) entry which is preliminary data.</text>
</comment>
<evidence type="ECO:0000256" key="1">
    <source>
        <dbReference type="ARBA" id="ARBA00022630"/>
    </source>
</evidence>
<dbReference type="Pfam" id="PF00175">
    <property type="entry name" value="NAD_binding_1"/>
    <property type="match status" value="1"/>
</dbReference>
<dbReference type="Gene3D" id="2.40.30.10">
    <property type="entry name" value="Translation factors"/>
    <property type="match status" value="1"/>
</dbReference>
<evidence type="ECO:0000259" key="5">
    <source>
        <dbReference type="PROSITE" id="PS50902"/>
    </source>
</evidence>
<dbReference type="EC" id="1.6.2.4" evidence="3"/>
<dbReference type="RefSeq" id="WP_354298565.1">
    <property type="nucleotide sequence ID" value="NZ_JBEPLU010000005.1"/>
</dbReference>
<dbReference type="PROSITE" id="PS50902">
    <property type="entry name" value="FLAVODOXIN_LIKE"/>
    <property type="match status" value="1"/>
</dbReference>
<dbReference type="SUPFAM" id="SSF52218">
    <property type="entry name" value="Flavoproteins"/>
    <property type="match status" value="1"/>
</dbReference>
<dbReference type="Gene3D" id="3.40.50.360">
    <property type="match status" value="1"/>
</dbReference>
<sequence length="721" mass="75994">MTRRLHSIAGLAFGLVLALLAGTGAVLSLDPALEGAQARPGGRTVAELAAKVAATHPGVERLERRANGVFIASFAGPQGYETVQIDPATGADLGPWEASGAMLWVRGLHRSLLLDDAGKAVTGASATVMAVLGVTGLLLLAGMLGGWRRLGRRVRSTGANRWHAVVGRAALAGLTVSALTGMWMSLATFGIVSDGRAGAPAFPEAVAASAPAPVQTLAALRQVQAGDLRRLTWPMAGDPTDVFGLQTADGSGYVDQATGGRLNWQADSPARVAWEWAYRLHTGQGLWWFGLLLGVSALAAPILAGTGGWIWWKRRAAPPRIAGAVAMANADVVVLVGSEGGATWGFAATLAKALAAAGRKVHLGAMNDAGAMPKAKALILLTATYGDGAAPASASRFLARMERMDKIPVAVLGFGDRSFPAYCGFAETVSAELADGGWPEHLPLTRIDRQSVRDFTLWGEALGRVLGVPLQLHHRTATPASVSLRLVERRAFGCAVGTPSAVLRFEAAQGAGLPRFEAGDLLGVMAPGTDAPRFYSLASGRRDGFIEIAVRRMPDGLCSGYLHRLEPGDEIRAFVRPNPGFRAAKGRAPVILVTAGCGIGPAIGLLRHMRPGRCTALYYGVRDPQSDFLYQQETAAMLADGRLSRRVMAFSRFGDRARVQDRLGENAEELADQIRDGGQVLICGSVAMARGVAERFEEILRPTGLTVAMLKAEGRYLEDVY</sequence>
<dbReference type="SUPFAM" id="SSF63380">
    <property type="entry name" value="Riboflavin synthase domain-like"/>
    <property type="match status" value="1"/>
</dbReference>
<keyword evidence="4" id="KW-1133">Transmembrane helix</keyword>
<dbReference type="PROSITE" id="PS51384">
    <property type="entry name" value="FAD_FR"/>
    <property type="match status" value="1"/>
</dbReference>